<dbReference type="FunFam" id="2.60.120.920:FF:000079">
    <property type="entry name" value="Predicted protein"/>
    <property type="match status" value="1"/>
</dbReference>
<dbReference type="SUPFAM" id="SSF49899">
    <property type="entry name" value="Concanavalin A-like lectins/glucanases"/>
    <property type="match status" value="1"/>
</dbReference>
<name>A7RJX3_NEMVE</name>
<dbReference type="InterPro" id="IPR050672">
    <property type="entry name" value="FBXO45-Fsn/SPSB_families"/>
</dbReference>
<feature type="non-terminal residue" evidence="2">
    <location>
        <position position="1"/>
    </location>
</feature>
<protein>
    <recommendedName>
        <fullName evidence="1">B30.2/SPRY domain-containing protein</fullName>
    </recommendedName>
</protein>
<evidence type="ECO:0000259" key="1">
    <source>
        <dbReference type="PROSITE" id="PS50188"/>
    </source>
</evidence>
<dbReference type="HOGENOM" id="CLU_042284_2_1_1"/>
<dbReference type="AlphaFoldDB" id="A7RJX3"/>
<dbReference type="PANTHER" id="PTHR12245:SF16">
    <property type="entry name" value="SPRY DOMAIN-CONTAINING SOCS BOX PROTEIN 3-LIKE"/>
    <property type="match status" value="1"/>
</dbReference>
<dbReference type="PRINTS" id="PR01407">
    <property type="entry name" value="BUTYPHLNCDUF"/>
</dbReference>
<dbReference type="PANTHER" id="PTHR12245">
    <property type="entry name" value="SPRY DOMAIN CONTAINING SOCS BOX PROTEIN"/>
    <property type="match status" value="1"/>
</dbReference>
<dbReference type="PROSITE" id="PS50188">
    <property type="entry name" value="B302_SPRY"/>
    <property type="match status" value="1"/>
</dbReference>
<dbReference type="STRING" id="45351.A7RJX3"/>
<proteinExistence type="predicted"/>
<feature type="domain" description="B30.2/SPRY" evidence="1">
    <location>
        <begin position="24"/>
        <end position="218"/>
    </location>
</feature>
<reference evidence="2 3" key="1">
    <citation type="journal article" date="2007" name="Science">
        <title>Sea anemone genome reveals ancestral eumetazoan gene repertoire and genomic organization.</title>
        <authorList>
            <person name="Putnam N.H."/>
            <person name="Srivastava M."/>
            <person name="Hellsten U."/>
            <person name="Dirks B."/>
            <person name="Chapman J."/>
            <person name="Salamov A."/>
            <person name="Terry A."/>
            <person name="Shapiro H."/>
            <person name="Lindquist E."/>
            <person name="Kapitonov V.V."/>
            <person name="Jurka J."/>
            <person name="Genikhovich G."/>
            <person name="Grigoriev I.V."/>
            <person name="Lucas S.M."/>
            <person name="Steele R.E."/>
            <person name="Finnerty J.R."/>
            <person name="Technau U."/>
            <person name="Martindale M.Q."/>
            <person name="Rokhsar D.S."/>
        </authorList>
    </citation>
    <scope>NUCLEOTIDE SEQUENCE [LARGE SCALE GENOMIC DNA]</scope>
    <source>
        <strain evidence="3">CH2 X CH6</strain>
    </source>
</reference>
<dbReference type="InterPro" id="IPR043136">
    <property type="entry name" value="B30.2/SPRY_sf"/>
</dbReference>
<dbReference type="Proteomes" id="UP000001593">
    <property type="component" value="Unassembled WGS sequence"/>
</dbReference>
<gene>
    <name evidence="2" type="ORF">NEMVEDRAFT_v1g178864</name>
</gene>
<dbReference type="InterPro" id="IPR035754">
    <property type="entry name" value="SPRY_SPSB3"/>
</dbReference>
<dbReference type="Pfam" id="PF00622">
    <property type="entry name" value="SPRY"/>
    <property type="match status" value="1"/>
</dbReference>
<dbReference type="eggNOG" id="KOG3953">
    <property type="taxonomic scope" value="Eukaryota"/>
</dbReference>
<dbReference type="Gene3D" id="2.60.120.920">
    <property type="match status" value="1"/>
</dbReference>
<accession>A7RJX3</accession>
<dbReference type="GO" id="GO:0043161">
    <property type="term" value="P:proteasome-mediated ubiquitin-dependent protein catabolic process"/>
    <property type="evidence" value="ECO:0000318"/>
    <property type="project" value="GO_Central"/>
</dbReference>
<dbReference type="GO" id="GO:0019005">
    <property type="term" value="C:SCF ubiquitin ligase complex"/>
    <property type="evidence" value="ECO:0000318"/>
    <property type="project" value="GO_Central"/>
</dbReference>
<dbReference type="EMBL" id="DS469514">
    <property type="protein sequence ID" value="EDO48444.1"/>
    <property type="molecule type" value="Genomic_DNA"/>
</dbReference>
<dbReference type="CDD" id="cd12876">
    <property type="entry name" value="SPRY_SOCS3"/>
    <property type="match status" value="1"/>
</dbReference>
<dbReference type="InterPro" id="IPR003879">
    <property type="entry name" value="Butyrophylin_SPRY"/>
</dbReference>
<dbReference type="PhylomeDB" id="A7RJX3"/>
<dbReference type="InParanoid" id="A7RJX3"/>
<dbReference type="OMA" id="VYFHISP"/>
<dbReference type="SMART" id="SM00449">
    <property type="entry name" value="SPRY"/>
    <property type="match status" value="1"/>
</dbReference>
<dbReference type="InterPro" id="IPR013320">
    <property type="entry name" value="ConA-like_dom_sf"/>
</dbReference>
<evidence type="ECO:0000313" key="2">
    <source>
        <dbReference type="EMBL" id="EDO48444.1"/>
    </source>
</evidence>
<sequence length="268" mass="30279">MYKETHVQGNSCTRKLMYKETHVQGNSCTRKLMVPPWTSFFVEEWVWDFQSRSPNVYLCYHNKVACFHIDPVVESTGTAAVLGNKAFAHGQHYWEIKLTDVRGTSMMIGVATQDAMLHTDNYEYVNLVGRDQESWGLSHRGEIWHGGQKWKFCEPFFDSTVIGVLLDMDKGTISFFKNGQPLGVAFTGLQDRGCELYPIASSTASESEVELGYRCCKYSTLIDQCCMEIIKHVNRDNMNRLPLPAGVSAKMKEKGGKVLSSSRVLPLP</sequence>
<dbReference type="InterPro" id="IPR001870">
    <property type="entry name" value="B30.2/SPRY"/>
</dbReference>
<organism evidence="2 3">
    <name type="scientific">Nematostella vectensis</name>
    <name type="common">Starlet sea anemone</name>
    <dbReference type="NCBI Taxonomy" id="45351"/>
    <lineage>
        <taxon>Eukaryota</taxon>
        <taxon>Metazoa</taxon>
        <taxon>Cnidaria</taxon>
        <taxon>Anthozoa</taxon>
        <taxon>Hexacorallia</taxon>
        <taxon>Actiniaria</taxon>
        <taxon>Edwardsiidae</taxon>
        <taxon>Nematostella</taxon>
    </lineage>
</organism>
<dbReference type="InterPro" id="IPR003877">
    <property type="entry name" value="SPRY_dom"/>
</dbReference>
<keyword evidence="3" id="KW-1185">Reference proteome</keyword>
<evidence type="ECO:0000313" key="3">
    <source>
        <dbReference type="Proteomes" id="UP000001593"/>
    </source>
</evidence>